<dbReference type="InterPro" id="IPR013149">
    <property type="entry name" value="ADH-like_C"/>
</dbReference>
<dbReference type="InterPro" id="IPR011032">
    <property type="entry name" value="GroES-like_sf"/>
</dbReference>
<dbReference type="Pfam" id="PF00107">
    <property type="entry name" value="ADH_zinc_N"/>
    <property type="match status" value="1"/>
</dbReference>
<keyword evidence="2 7" id="KW-0479">Metal-binding</keyword>
<dbReference type="SMART" id="SM00829">
    <property type="entry name" value="PKS_ER"/>
    <property type="match status" value="1"/>
</dbReference>
<sequence>MPTANAALEKVRAYAAPKAGSALEPTVIRRRPPGPHDVLIEIRYTGICHSDIDQVRGDWGQGIYPMVPGHEIAGVVTAVGERVTRHAVGDRVGVGCYVESCGSCVNCAAGAEQFCARGMTSTYNAVGTDGEPTMGGYSTHITVEERHVLRIPDSIPLHRAAPLLCAGVTVYAPLRRWRAARGTRVAVVGMGGLGHLGIRLARAMGAEVTMLSGSPRKEDDARRLGAHHFHTLPGPEEFAAQAGSHDLILNTAPAGVDQDAYLSLLAVDGVLVHLGIADGPTSVGPFSLVYGRKVVAGSMIGGLRETQDTLDFCGAAGIGAEVELVDAARVNEAFAKVVAGEVRYRFVIDAATL</sequence>
<comment type="catalytic activity">
    <reaction evidence="6">
        <text>a primary alcohol + NADP(+) = an aldehyde + NADPH + H(+)</text>
        <dbReference type="Rhea" id="RHEA:15937"/>
        <dbReference type="ChEBI" id="CHEBI:15378"/>
        <dbReference type="ChEBI" id="CHEBI:15734"/>
        <dbReference type="ChEBI" id="CHEBI:17478"/>
        <dbReference type="ChEBI" id="CHEBI:57783"/>
        <dbReference type="ChEBI" id="CHEBI:58349"/>
        <dbReference type="EC" id="1.1.1.2"/>
    </reaction>
</comment>
<dbReference type="InterPro" id="IPR047109">
    <property type="entry name" value="CAD-like"/>
</dbReference>
<gene>
    <name evidence="9" type="ORF">GCM10009863_23010</name>
</gene>
<evidence type="ECO:0000256" key="1">
    <source>
        <dbReference type="ARBA" id="ARBA00001947"/>
    </source>
</evidence>
<dbReference type="SUPFAM" id="SSF51735">
    <property type="entry name" value="NAD(P)-binding Rossmann-fold domains"/>
    <property type="match status" value="1"/>
</dbReference>
<dbReference type="InterPro" id="IPR036291">
    <property type="entry name" value="NAD(P)-bd_dom_sf"/>
</dbReference>
<dbReference type="EMBL" id="BAAARJ010000006">
    <property type="protein sequence ID" value="GAA2608968.1"/>
    <property type="molecule type" value="Genomic_DNA"/>
</dbReference>
<dbReference type="InterPro" id="IPR013154">
    <property type="entry name" value="ADH-like_N"/>
</dbReference>
<comment type="cofactor">
    <cofactor evidence="1 7">
        <name>Zn(2+)</name>
        <dbReference type="ChEBI" id="CHEBI:29105"/>
    </cofactor>
</comment>
<evidence type="ECO:0000259" key="8">
    <source>
        <dbReference type="SMART" id="SM00829"/>
    </source>
</evidence>
<dbReference type="PROSITE" id="PS00059">
    <property type="entry name" value="ADH_ZINC"/>
    <property type="match status" value="1"/>
</dbReference>
<evidence type="ECO:0000256" key="5">
    <source>
        <dbReference type="ARBA" id="ARBA00024074"/>
    </source>
</evidence>
<evidence type="ECO:0000256" key="7">
    <source>
        <dbReference type="RuleBase" id="RU361277"/>
    </source>
</evidence>
<keyword evidence="10" id="KW-1185">Reference proteome</keyword>
<evidence type="ECO:0000256" key="2">
    <source>
        <dbReference type="ARBA" id="ARBA00022723"/>
    </source>
</evidence>
<dbReference type="Pfam" id="PF08240">
    <property type="entry name" value="ADH_N"/>
    <property type="match status" value="1"/>
</dbReference>
<dbReference type="PANTHER" id="PTHR42683">
    <property type="entry name" value="ALDEHYDE REDUCTASE"/>
    <property type="match status" value="1"/>
</dbReference>
<evidence type="ECO:0000313" key="10">
    <source>
        <dbReference type="Proteomes" id="UP001501447"/>
    </source>
</evidence>
<dbReference type="EC" id="1.1.1.2" evidence="5"/>
<feature type="domain" description="Enoyl reductase (ER)" evidence="8">
    <location>
        <begin position="20"/>
        <end position="348"/>
    </location>
</feature>
<evidence type="ECO:0000313" key="9">
    <source>
        <dbReference type="EMBL" id="GAA2608968.1"/>
    </source>
</evidence>
<dbReference type="SUPFAM" id="SSF50129">
    <property type="entry name" value="GroES-like"/>
    <property type="match status" value="1"/>
</dbReference>
<dbReference type="Gene3D" id="3.90.180.10">
    <property type="entry name" value="Medium-chain alcohol dehydrogenases, catalytic domain"/>
    <property type="match status" value="1"/>
</dbReference>
<dbReference type="Gene3D" id="3.40.50.720">
    <property type="entry name" value="NAD(P)-binding Rossmann-like Domain"/>
    <property type="match status" value="1"/>
</dbReference>
<dbReference type="InterPro" id="IPR020843">
    <property type="entry name" value="ER"/>
</dbReference>
<accession>A0ABN3PYZ9</accession>
<evidence type="ECO:0000256" key="4">
    <source>
        <dbReference type="ARBA" id="ARBA00023002"/>
    </source>
</evidence>
<dbReference type="Proteomes" id="UP001501447">
    <property type="component" value="Unassembled WGS sequence"/>
</dbReference>
<dbReference type="InterPro" id="IPR002328">
    <property type="entry name" value="ADH_Zn_CS"/>
</dbReference>
<evidence type="ECO:0000256" key="6">
    <source>
        <dbReference type="ARBA" id="ARBA00048262"/>
    </source>
</evidence>
<dbReference type="CDD" id="cd05283">
    <property type="entry name" value="CAD1"/>
    <property type="match status" value="1"/>
</dbReference>
<protein>
    <recommendedName>
        <fullName evidence="5">alcohol dehydrogenase (NADP(+))</fullName>
        <ecNumber evidence="5">1.1.1.2</ecNumber>
    </recommendedName>
</protein>
<evidence type="ECO:0000256" key="3">
    <source>
        <dbReference type="ARBA" id="ARBA00022833"/>
    </source>
</evidence>
<organism evidence="9 10">
    <name type="scientific">Streptomyces axinellae</name>
    <dbReference type="NCBI Taxonomy" id="552788"/>
    <lineage>
        <taxon>Bacteria</taxon>
        <taxon>Bacillati</taxon>
        <taxon>Actinomycetota</taxon>
        <taxon>Actinomycetes</taxon>
        <taxon>Kitasatosporales</taxon>
        <taxon>Streptomycetaceae</taxon>
        <taxon>Streptomyces</taxon>
    </lineage>
</organism>
<dbReference type="RefSeq" id="WP_344564852.1">
    <property type="nucleotide sequence ID" value="NZ_BAAARJ010000006.1"/>
</dbReference>
<comment type="similarity">
    <text evidence="7">Belongs to the zinc-containing alcohol dehydrogenase family.</text>
</comment>
<proteinExistence type="inferred from homology"/>
<name>A0ABN3PYZ9_9ACTN</name>
<keyword evidence="3 7" id="KW-0862">Zinc</keyword>
<comment type="caution">
    <text evidence="9">The sequence shown here is derived from an EMBL/GenBank/DDBJ whole genome shotgun (WGS) entry which is preliminary data.</text>
</comment>
<keyword evidence="4" id="KW-0560">Oxidoreductase</keyword>
<reference evidence="9 10" key="1">
    <citation type="journal article" date="2019" name="Int. J. Syst. Evol. Microbiol.">
        <title>The Global Catalogue of Microorganisms (GCM) 10K type strain sequencing project: providing services to taxonomists for standard genome sequencing and annotation.</title>
        <authorList>
            <consortium name="The Broad Institute Genomics Platform"/>
            <consortium name="The Broad Institute Genome Sequencing Center for Infectious Disease"/>
            <person name="Wu L."/>
            <person name="Ma J."/>
        </authorList>
    </citation>
    <scope>NUCLEOTIDE SEQUENCE [LARGE SCALE GENOMIC DNA]</scope>
    <source>
        <strain evidence="9 10">JCM 16373</strain>
    </source>
</reference>